<gene>
    <name evidence="4" type="ORF">OPHB3_1607</name>
</gene>
<dbReference type="GO" id="GO:0005829">
    <property type="term" value="C:cytosol"/>
    <property type="evidence" value="ECO:0007669"/>
    <property type="project" value="TreeGrafter"/>
</dbReference>
<organism evidence="4 5">
    <name type="scientific">Oceanobacillus picturae</name>
    <dbReference type="NCBI Taxonomy" id="171693"/>
    <lineage>
        <taxon>Bacteria</taxon>
        <taxon>Bacillati</taxon>
        <taxon>Bacillota</taxon>
        <taxon>Bacilli</taxon>
        <taxon>Bacillales</taxon>
        <taxon>Bacillaceae</taxon>
        <taxon>Oceanobacillus</taxon>
    </lineage>
</organism>
<protein>
    <recommendedName>
        <fullName evidence="3">HTH-type transcriptional regulator NsrR</fullName>
    </recommendedName>
</protein>
<comment type="cofactor">
    <cofactor evidence="2">
        <name>[2Fe-2S] cluster</name>
        <dbReference type="ChEBI" id="CHEBI:190135"/>
    </cofactor>
</comment>
<dbReference type="PANTHER" id="PTHR33221">
    <property type="entry name" value="WINGED HELIX-TURN-HELIX TRANSCRIPTIONAL REGULATOR, RRF2 FAMILY"/>
    <property type="match status" value="1"/>
</dbReference>
<dbReference type="InterPro" id="IPR036390">
    <property type="entry name" value="WH_DNA-bd_sf"/>
</dbReference>
<dbReference type="AlphaFoldDB" id="A0A0U9H4Y1"/>
<reference evidence="5" key="1">
    <citation type="submission" date="2015-07" db="EMBL/GenBank/DDBJ databases">
        <title>Draft Genome Sequence of Oceanobacillus picturae Heshi-B3 that Was Isolated from Fermented Rice Bran with Aging Salted Mackerel, Which Was Named Heshiko as Traditional Fermented Seafood in Japan.</title>
        <authorList>
            <person name="Akuzawa S."/>
            <person name="Nakagawa J."/>
            <person name="Kanekatsu T."/>
            <person name="Kanesaki Y."/>
            <person name="Suzuki T."/>
        </authorList>
    </citation>
    <scope>NUCLEOTIDE SEQUENCE [LARGE SCALE GENOMIC DNA]</scope>
    <source>
        <strain evidence="5">Heshi-B3</strain>
    </source>
</reference>
<dbReference type="NCBIfam" id="TIGR00738">
    <property type="entry name" value="rrf2_super"/>
    <property type="match status" value="1"/>
</dbReference>
<evidence type="ECO:0000313" key="5">
    <source>
        <dbReference type="Proteomes" id="UP000052946"/>
    </source>
</evidence>
<reference evidence="4 5" key="2">
    <citation type="journal article" date="2016" name="Genome Announc.">
        <title>Draft Genome Sequence of Oceanobacillus picturae Heshi-B3, Isolated from Fermented Rice Bran in a Traditional Japanese Seafood Dish.</title>
        <authorList>
            <person name="Akuzawa S."/>
            <person name="Nagaoka J."/>
            <person name="Kanekatsu M."/>
            <person name="Kanesaki Y."/>
            <person name="Suzuki T."/>
        </authorList>
    </citation>
    <scope>NUCLEOTIDE SEQUENCE [LARGE SCALE GENOMIC DNA]</scope>
    <source>
        <strain evidence="4 5">Heshi-B3</strain>
    </source>
</reference>
<dbReference type="PROSITE" id="PS51197">
    <property type="entry name" value="HTH_RRF2_2"/>
    <property type="match status" value="1"/>
</dbReference>
<dbReference type="InterPro" id="IPR000944">
    <property type="entry name" value="Tscrpt_reg_Rrf2"/>
</dbReference>
<dbReference type="InterPro" id="IPR036388">
    <property type="entry name" value="WH-like_DNA-bd_sf"/>
</dbReference>
<dbReference type="Pfam" id="PF02082">
    <property type="entry name" value="Rrf2"/>
    <property type="match status" value="1"/>
</dbReference>
<proteinExistence type="predicted"/>
<comment type="caution">
    <text evidence="4">The sequence shown here is derived from an EMBL/GenBank/DDBJ whole genome shotgun (WGS) entry which is preliminary data.</text>
</comment>
<evidence type="ECO:0000256" key="2">
    <source>
        <dbReference type="ARBA" id="ARBA00034078"/>
    </source>
</evidence>
<keyword evidence="1" id="KW-0238">DNA-binding</keyword>
<dbReference type="PANTHER" id="PTHR33221:SF4">
    <property type="entry name" value="HTH-TYPE TRANSCRIPTIONAL REPRESSOR NSRR"/>
    <property type="match status" value="1"/>
</dbReference>
<dbReference type="PROSITE" id="PS01332">
    <property type="entry name" value="HTH_RRF2_1"/>
    <property type="match status" value="1"/>
</dbReference>
<dbReference type="EMBL" id="BBXV01000019">
    <property type="protein sequence ID" value="GAQ17682.1"/>
    <property type="molecule type" value="Genomic_DNA"/>
</dbReference>
<dbReference type="Gene3D" id="1.10.10.10">
    <property type="entry name" value="Winged helix-like DNA-binding domain superfamily/Winged helix DNA-binding domain"/>
    <property type="match status" value="1"/>
</dbReference>
<dbReference type="SUPFAM" id="SSF46785">
    <property type="entry name" value="Winged helix' DNA-binding domain"/>
    <property type="match status" value="1"/>
</dbReference>
<dbReference type="GO" id="GO:0003700">
    <property type="term" value="F:DNA-binding transcription factor activity"/>
    <property type="evidence" value="ECO:0007669"/>
    <property type="project" value="TreeGrafter"/>
</dbReference>
<sequence>MLAMNLKKYTDYSLRVLIFTGLKHGEERARIKEISDVYNISQEHVRKVVHDLVKRGLIESTRGRGGGIRLAMPAREINVGMLVRDLEQDFALLECFDKGTNHCVISPGCSLKHVINKALGTFFKVLEEYTLEDLIHNEEELRALMGMGNSD</sequence>
<dbReference type="GO" id="GO:0003677">
    <property type="term" value="F:DNA binding"/>
    <property type="evidence" value="ECO:0007669"/>
    <property type="project" value="UniProtKB-KW"/>
</dbReference>
<evidence type="ECO:0000256" key="1">
    <source>
        <dbReference type="ARBA" id="ARBA00023125"/>
    </source>
</evidence>
<evidence type="ECO:0000256" key="3">
    <source>
        <dbReference type="ARBA" id="ARBA00040173"/>
    </source>
</evidence>
<dbReference type="InterPro" id="IPR030489">
    <property type="entry name" value="TR_Rrf2-type_CS"/>
</dbReference>
<accession>A0A0U9H4Y1</accession>
<evidence type="ECO:0000313" key="4">
    <source>
        <dbReference type="EMBL" id="GAQ17682.1"/>
    </source>
</evidence>
<dbReference type="Proteomes" id="UP000052946">
    <property type="component" value="Unassembled WGS sequence"/>
</dbReference>
<name>A0A0U9H4Y1_9BACI</name>